<protein>
    <submittedName>
        <fullName evidence="1">Uncharacterized protein</fullName>
    </submittedName>
</protein>
<evidence type="ECO:0000313" key="2">
    <source>
        <dbReference type="Proteomes" id="UP000559256"/>
    </source>
</evidence>
<dbReference type="EMBL" id="JAACJM010000224">
    <property type="protein sequence ID" value="KAF5336711.1"/>
    <property type="molecule type" value="Genomic_DNA"/>
</dbReference>
<dbReference type="Proteomes" id="UP000559256">
    <property type="component" value="Unassembled WGS sequence"/>
</dbReference>
<dbReference type="AlphaFoldDB" id="A0A8H5C7R8"/>
<name>A0A8H5C7R8_9AGAR</name>
<reference evidence="1 2" key="1">
    <citation type="journal article" date="2020" name="ISME J.">
        <title>Uncovering the hidden diversity of litter-decomposition mechanisms in mushroom-forming fungi.</title>
        <authorList>
            <person name="Floudas D."/>
            <person name="Bentzer J."/>
            <person name="Ahren D."/>
            <person name="Johansson T."/>
            <person name="Persson P."/>
            <person name="Tunlid A."/>
        </authorList>
    </citation>
    <scope>NUCLEOTIDE SEQUENCE [LARGE SCALE GENOMIC DNA]</scope>
    <source>
        <strain evidence="1 2">CBS 291.85</strain>
    </source>
</reference>
<accession>A0A8H5C7R8</accession>
<organism evidence="1 2">
    <name type="scientific">Tetrapyrgos nigripes</name>
    <dbReference type="NCBI Taxonomy" id="182062"/>
    <lineage>
        <taxon>Eukaryota</taxon>
        <taxon>Fungi</taxon>
        <taxon>Dikarya</taxon>
        <taxon>Basidiomycota</taxon>
        <taxon>Agaricomycotina</taxon>
        <taxon>Agaricomycetes</taxon>
        <taxon>Agaricomycetidae</taxon>
        <taxon>Agaricales</taxon>
        <taxon>Marasmiineae</taxon>
        <taxon>Marasmiaceae</taxon>
        <taxon>Tetrapyrgos</taxon>
    </lineage>
</organism>
<proteinExistence type="predicted"/>
<comment type="caution">
    <text evidence="1">The sequence shown here is derived from an EMBL/GenBank/DDBJ whole genome shotgun (WGS) entry which is preliminary data.</text>
</comment>
<gene>
    <name evidence="1" type="ORF">D9758_015077</name>
</gene>
<sequence>MEPYLSRDWSYVYKEWYSGPLPADGSGWTCDWKSMPQDLVWRLMPMKEKSFLELMMEDLIGVMGKLVPLAYYGDSSKFGNLVLFRVGEMYFMMREEKELDSVYHFEGVYESDEEFLKDMDMDKCVEKVGRMDVRLWLTKMRVEIEKMKEGVTETWWR</sequence>
<keyword evidence="2" id="KW-1185">Reference proteome</keyword>
<dbReference type="OrthoDB" id="10449356at2759"/>
<evidence type="ECO:0000313" key="1">
    <source>
        <dbReference type="EMBL" id="KAF5336711.1"/>
    </source>
</evidence>